<name>A0A2S8G2R6_9BACT</name>
<comment type="caution">
    <text evidence="1">The sequence shown here is derived from an EMBL/GenBank/DDBJ whole genome shotgun (WGS) entry which is preliminary data.</text>
</comment>
<proteinExistence type="predicted"/>
<dbReference type="AlphaFoldDB" id="A0A2S8G2R6"/>
<organism evidence="1 2">
    <name type="scientific">Blastopirellula marina</name>
    <dbReference type="NCBI Taxonomy" id="124"/>
    <lineage>
        <taxon>Bacteria</taxon>
        <taxon>Pseudomonadati</taxon>
        <taxon>Planctomycetota</taxon>
        <taxon>Planctomycetia</taxon>
        <taxon>Pirellulales</taxon>
        <taxon>Pirellulaceae</taxon>
        <taxon>Blastopirellula</taxon>
    </lineage>
</organism>
<gene>
    <name evidence="1" type="ORF">C5Y96_02195</name>
</gene>
<accession>A0A2S8G2R6</accession>
<dbReference type="EMBL" id="PUIA01000016">
    <property type="protein sequence ID" value="PQO38713.1"/>
    <property type="molecule type" value="Genomic_DNA"/>
</dbReference>
<evidence type="ECO:0000313" key="1">
    <source>
        <dbReference type="EMBL" id="PQO38713.1"/>
    </source>
</evidence>
<sequence>MSISPELFQPYNKQIAEALGLSELRNGSWRVQNTDGHSLVYFWQAAVMPTFRGMSILTVIHTQRLSDSDPVNSGKWKGAFALPNSKLQTLEEIAVASIPHDVLWAELNQVDFTENIVTSSRDGIGYHLATTTNDFSAEFNFSNPESAWLKRVERALLYQLQRIAMTSQSLAAHEYLAMWKEYVER</sequence>
<reference evidence="1 2" key="1">
    <citation type="submission" date="2018-02" db="EMBL/GenBank/DDBJ databases">
        <title>Comparative genomes isolates from brazilian mangrove.</title>
        <authorList>
            <person name="Araujo J.E."/>
            <person name="Taketani R.G."/>
            <person name="Silva M.C.P."/>
            <person name="Loureco M.V."/>
            <person name="Andreote F.D."/>
        </authorList>
    </citation>
    <scope>NUCLEOTIDE SEQUENCE [LARGE SCALE GENOMIC DNA]</scope>
    <source>
        <strain evidence="1 2">HEX-2 MGV</strain>
    </source>
</reference>
<dbReference type="OrthoDB" id="9903790at2"/>
<dbReference type="Proteomes" id="UP000240009">
    <property type="component" value="Unassembled WGS sequence"/>
</dbReference>
<dbReference type="RefSeq" id="WP_105349914.1">
    <property type="nucleotide sequence ID" value="NZ_PUIA01000016.1"/>
</dbReference>
<evidence type="ECO:0000313" key="2">
    <source>
        <dbReference type="Proteomes" id="UP000240009"/>
    </source>
</evidence>
<protein>
    <submittedName>
        <fullName evidence="1">Uncharacterized protein</fullName>
    </submittedName>
</protein>